<evidence type="ECO:0000313" key="4">
    <source>
        <dbReference type="Proteomes" id="UP000271098"/>
    </source>
</evidence>
<evidence type="ECO:0000256" key="1">
    <source>
        <dbReference type="SAM" id="MobiDB-lite"/>
    </source>
</evidence>
<reference evidence="5" key="1">
    <citation type="submission" date="2016-06" db="UniProtKB">
        <authorList>
            <consortium name="WormBaseParasite"/>
        </authorList>
    </citation>
    <scope>IDENTIFICATION</scope>
</reference>
<evidence type="ECO:0000313" key="3">
    <source>
        <dbReference type="EMBL" id="VDK41367.1"/>
    </source>
</evidence>
<proteinExistence type="predicted"/>
<dbReference type="Proteomes" id="UP000271098">
    <property type="component" value="Unassembled WGS sequence"/>
</dbReference>
<dbReference type="OrthoDB" id="5786306at2759"/>
<accession>A0A183D592</accession>
<protein>
    <submittedName>
        <fullName evidence="3 5">Uncharacterized protein</fullName>
    </submittedName>
</protein>
<keyword evidence="4" id="KW-1185">Reference proteome</keyword>
<feature type="region of interest" description="Disordered" evidence="1">
    <location>
        <begin position="1"/>
        <end position="26"/>
    </location>
</feature>
<dbReference type="WBParaSite" id="GPUH_0000389001-mRNA-1">
    <property type="protein sequence ID" value="GPUH_0000389001-mRNA-1"/>
    <property type="gene ID" value="GPUH_0000389001"/>
</dbReference>
<keyword evidence="2" id="KW-1133">Transmembrane helix</keyword>
<sequence length="131" mass="14750">MANKQRQQQLRLNPTPTQSAEEEPSVVEGEIVASIVAGEDTEQLSDLSEGYEGSSRSSKKGSSSSFSFWYYRIAPLVRNKQVRVLSIINCILTVINLFIFLLLISLCFWLLILKIKVYFPKLYSISKAACP</sequence>
<dbReference type="AlphaFoldDB" id="A0A183D592"/>
<organism evidence="5">
    <name type="scientific">Gongylonema pulchrum</name>
    <dbReference type="NCBI Taxonomy" id="637853"/>
    <lineage>
        <taxon>Eukaryota</taxon>
        <taxon>Metazoa</taxon>
        <taxon>Ecdysozoa</taxon>
        <taxon>Nematoda</taxon>
        <taxon>Chromadorea</taxon>
        <taxon>Rhabditida</taxon>
        <taxon>Spirurina</taxon>
        <taxon>Spiruromorpha</taxon>
        <taxon>Spiruroidea</taxon>
        <taxon>Gongylonematidae</taxon>
        <taxon>Gongylonema</taxon>
    </lineage>
</organism>
<reference evidence="3 4" key="2">
    <citation type="submission" date="2018-11" db="EMBL/GenBank/DDBJ databases">
        <authorList>
            <consortium name="Pathogen Informatics"/>
        </authorList>
    </citation>
    <scope>NUCLEOTIDE SEQUENCE [LARGE SCALE GENOMIC DNA]</scope>
</reference>
<evidence type="ECO:0000313" key="5">
    <source>
        <dbReference type="WBParaSite" id="GPUH_0000389001-mRNA-1"/>
    </source>
</evidence>
<evidence type="ECO:0000256" key="2">
    <source>
        <dbReference type="SAM" id="Phobius"/>
    </source>
</evidence>
<feature type="transmembrane region" description="Helical" evidence="2">
    <location>
        <begin position="87"/>
        <end position="112"/>
    </location>
</feature>
<name>A0A183D592_9BILA</name>
<feature type="compositionally biased region" description="Polar residues" evidence="1">
    <location>
        <begin position="1"/>
        <end position="19"/>
    </location>
</feature>
<keyword evidence="2" id="KW-0472">Membrane</keyword>
<dbReference type="EMBL" id="UYRT01006938">
    <property type="protein sequence ID" value="VDK41367.1"/>
    <property type="molecule type" value="Genomic_DNA"/>
</dbReference>
<keyword evidence="2" id="KW-0812">Transmembrane</keyword>
<gene>
    <name evidence="3" type="ORF">GPUH_LOCUS3883</name>
</gene>
<feature type="compositionally biased region" description="Low complexity" evidence="1">
    <location>
        <begin position="48"/>
        <end position="64"/>
    </location>
</feature>
<feature type="region of interest" description="Disordered" evidence="1">
    <location>
        <begin position="39"/>
        <end position="64"/>
    </location>
</feature>